<keyword evidence="4 6" id="KW-0378">Hydrolase</keyword>
<feature type="signal peptide" evidence="6">
    <location>
        <begin position="1"/>
        <end position="21"/>
    </location>
</feature>
<dbReference type="STRING" id="109895.A0A507DX39"/>
<dbReference type="Gene3D" id="3.40.630.10">
    <property type="entry name" value="Zn peptidases"/>
    <property type="match status" value="1"/>
</dbReference>
<reference evidence="9 10" key="1">
    <citation type="journal article" date="2019" name="Sci. Rep.">
        <title>Comparative genomics of chytrid fungi reveal insights into the obligate biotrophic and pathogenic lifestyle of Synchytrium endobioticum.</title>
        <authorList>
            <person name="van de Vossenberg B.T.L.H."/>
            <person name="Warris S."/>
            <person name="Nguyen H.D.T."/>
            <person name="van Gent-Pelzer M.P.E."/>
            <person name="Joly D.L."/>
            <person name="van de Geest H.C."/>
            <person name="Bonants P.J.M."/>
            <person name="Smith D.S."/>
            <person name="Levesque C.A."/>
            <person name="van der Lee T.A.J."/>
        </authorList>
    </citation>
    <scope>NUCLEOTIDE SEQUENCE [LARGE SCALE GENOMIC DNA]</scope>
    <source>
        <strain evidence="9 10">CBS 809.83</strain>
    </source>
</reference>
<evidence type="ECO:0000256" key="5">
    <source>
        <dbReference type="ARBA" id="ARBA00022833"/>
    </source>
</evidence>
<dbReference type="GO" id="GO:0006508">
    <property type="term" value="P:proteolysis"/>
    <property type="evidence" value="ECO:0007669"/>
    <property type="project" value="UniProtKB-KW"/>
</dbReference>
<dbReference type="InterPro" id="IPR046450">
    <property type="entry name" value="PA_dom_sf"/>
</dbReference>
<evidence type="ECO:0000259" key="8">
    <source>
        <dbReference type="Pfam" id="PF04389"/>
    </source>
</evidence>
<dbReference type="InterPro" id="IPR003137">
    <property type="entry name" value="PA_domain"/>
</dbReference>
<evidence type="ECO:0000256" key="1">
    <source>
        <dbReference type="ARBA" id="ARBA00001947"/>
    </source>
</evidence>
<dbReference type="Gene3D" id="3.50.30.30">
    <property type="match status" value="1"/>
</dbReference>
<feature type="domain" description="PA" evidence="7">
    <location>
        <begin position="150"/>
        <end position="228"/>
    </location>
</feature>
<proteinExistence type="inferred from homology"/>
<organism evidence="9 10">
    <name type="scientific">Powellomyces hirtus</name>
    <dbReference type="NCBI Taxonomy" id="109895"/>
    <lineage>
        <taxon>Eukaryota</taxon>
        <taxon>Fungi</taxon>
        <taxon>Fungi incertae sedis</taxon>
        <taxon>Chytridiomycota</taxon>
        <taxon>Chytridiomycota incertae sedis</taxon>
        <taxon>Chytridiomycetes</taxon>
        <taxon>Spizellomycetales</taxon>
        <taxon>Powellomycetaceae</taxon>
        <taxon>Powellomyces</taxon>
    </lineage>
</organism>
<dbReference type="Proteomes" id="UP000318582">
    <property type="component" value="Unassembled WGS sequence"/>
</dbReference>
<keyword evidence="3 6" id="KW-0645">Protease</keyword>
<evidence type="ECO:0000256" key="3">
    <source>
        <dbReference type="ARBA" id="ARBA00022670"/>
    </source>
</evidence>
<sequence>MLCKPFTLALLGLVAANQAIAQSWDFGLVDKLSKSLQNSITPKALYRHLSAFQAAADAGGGTRVFGSPGNQQSLDYVTNLLKQTGQYDVKLEPFEHLDSRPGPTNNTLALLDDNTKFDLKFHFYSPAADVEGDLVILPDTFVEKDGKKLASTGCNLDGFSGTDVKGKIVLIRREVDREFPCPMQNKTLNAAQAGAAGVILYPTPSGSTRPSLYEKIPSAGLYQADVDPLLKKITASTVPVKARLHVDTVNKWSKTYNIHATSRRGDANNLLHVGAHIDSVAAGPGLNDNASGSVTILEVALRIAQYPIKNKIRFSWWNAEEFGLIGAKYYVANLSQKEKNRTKLYMNFDMTASPNYILGVHDGDNSSGQNSPAVVPKGCDVIEKVLTEYFNSINQTVVDYAFSGGSDYDPFLTAGIPSGGLATGASGLKSEAHQKIFGGVAGQPHDHCYHKACDTIDNVNQRALLLNTRALAHSAVRFALGDLSKLQQGRF</sequence>
<comment type="caution">
    <text evidence="9">The sequence shown here is derived from an EMBL/GenBank/DDBJ whole genome shotgun (WGS) entry which is preliminary data.</text>
</comment>
<dbReference type="SUPFAM" id="SSF52025">
    <property type="entry name" value="PA domain"/>
    <property type="match status" value="1"/>
</dbReference>
<keyword evidence="10" id="KW-1185">Reference proteome</keyword>
<dbReference type="GO" id="GO:0008235">
    <property type="term" value="F:metalloexopeptidase activity"/>
    <property type="evidence" value="ECO:0007669"/>
    <property type="project" value="InterPro"/>
</dbReference>
<keyword evidence="6" id="KW-0732">Signal</keyword>
<dbReference type="Pfam" id="PF04389">
    <property type="entry name" value="Peptidase_M28"/>
    <property type="match status" value="1"/>
</dbReference>
<protein>
    <recommendedName>
        <fullName evidence="6">Peptide hydrolase</fullName>
        <ecNumber evidence="6">3.4.-.-</ecNumber>
    </recommendedName>
</protein>
<accession>A0A507DX39</accession>
<name>A0A507DX39_9FUNG</name>
<dbReference type="EMBL" id="QEAQ01000097">
    <property type="protein sequence ID" value="TPX55747.1"/>
    <property type="molecule type" value="Genomic_DNA"/>
</dbReference>
<feature type="chain" id="PRO_5021513256" description="Peptide hydrolase" evidence="6">
    <location>
        <begin position="22"/>
        <end position="491"/>
    </location>
</feature>
<dbReference type="GO" id="GO:0046872">
    <property type="term" value="F:metal ion binding"/>
    <property type="evidence" value="ECO:0007669"/>
    <property type="project" value="UniProtKB-KW"/>
</dbReference>
<evidence type="ECO:0000259" key="7">
    <source>
        <dbReference type="Pfam" id="PF02225"/>
    </source>
</evidence>
<evidence type="ECO:0000313" key="10">
    <source>
        <dbReference type="Proteomes" id="UP000318582"/>
    </source>
</evidence>
<dbReference type="SUPFAM" id="SSF53187">
    <property type="entry name" value="Zn-dependent exopeptidases"/>
    <property type="match status" value="1"/>
</dbReference>
<comment type="similarity">
    <text evidence="2">Belongs to the peptidase M28 family. M28B subfamily.</text>
</comment>
<dbReference type="PANTHER" id="PTHR12147:SF26">
    <property type="entry name" value="PEPTIDASE M28 DOMAIN-CONTAINING PROTEIN"/>
    <property type="match status" value="1"/>
</dbReference>
<dbReference type="PANTHER" id="PTHR12147">
    <property type="entry name" value="METALLOPEPTIDASE M28 FAMILY MEMBER"/>
    <property type="match status" value="1"/>
</dbReference>
<evidence type="ECO:0000256" key="2">
    <source>
        <dbReference type="ARBA" id="ARBA00005634"/>
    </source>
</evidence>
<keyword evidence="6" id="KW-0479">Metal-binding</keyword>
<evidence type="ECO:0000313" key="9">
    <source>
        <dbReference type="EMBL" id="TPX55747.1"/>
    </source>
</evidence>
<dbReference type="AlphaFoldDB" id="A0A507DX39"/>
<feature type="domain" description="Peptidase M28" evidence="8">
    <location>
        <begin position="257"/>
        <end position="472"/>
    </location>
</feature>
<keyword evidence="5 6" id="KW-0862">Zinc</keyword>
<evidence type="ECO:0000256" key="4">
    <source>
        <dbReference type="ARBA" id="ARBA00022801"/>
    </source>
</evidence>
<evidence type="ECO:0000256" key="6">
    <source>
        <dbReference type="RuleBase" id="RU361240"/>
    </source>
</evidence>
<comment type="cofactor">
    <cofactor evidence="1">
        <name>Zn(2+)</name>
        <dbReference type="ChEBI" id="CHEBI:29105"/>
    </cofactor>
</comment>
<dbReference type="InterPro" id="IPR045175">
    <property type="entry name" value="M28_fam"/>
</dbReference>
<gene>
    <name evidence="9" type="ORF">PhCBS80983_g05074</name>
</gene>
<dbReference type="Pfam" id="PF02225">
    <property type="entry name" value="PA"/>
    <property type="match status" value="1"/>
</dbReference>
<dbReference type="EC" id="3.4.-.-" evidence="6"/>
<dbReference type="InterPro" id="IPR007484">
    <property type="entry name" value="Peptidase_M28"/>
</dbReference>